<dbReference type="STRING" id="13333.W1PTQ4"/>
<dbReference type="AlphaFoldDB" id="W1PTQ4"/>
<evidence type="ECO:0000313" key="3">
    <source>
        <dbReference type="Proteomes" id="UP000017836"/>
    </source>
</evidence>
<dbReference type="CDD" id="cd06578">
    <property type="entry name" value="HemD"/>
    <property type="match status" value="1"/>
</dbReference>
<dbReference type="KEGG" id="atr:18439632"/>
<evidence type="ECO:0000259" key="1">
    <source>
        <dbReference type="Pfam" id="PF02602"/>
    </source>
</evidence>
<sequence>MAALITLCAQPPNPSSPRNPSSSPLSHRHVVYTTPAHYAPSLERRLRAHQAHPLWLPTISVLSTPHTKTLIRNHLQKTLINQSSAIAFTSRAAINSFSEALSEILTLNGPPLSGEGEPFYLCALGRDSELLDQRFVLSLCENLDRVRVFVPSVPTPKAMAEELGDGLNREILCLVPLVTGLDEPSVVPDFLGALKDQNWRPIRLNSYETRWAGLDCAEFLISDEASDAIVFTSTAEVQGLIKGLKKLGFEWVMVREKRPGLVVAAHGPVTALGAKKLGVDIDLVSSRFDSFDGVVNALAQRFMKGGQP</sequence>
<dbReference type="Proteomes" id="UP000017836">
    <property type="component" value="Unassembled WGS sequence"/>
</dbReference>
<organism evidence="2 3">
    <name type="scientific">Amborella trichopoda</name>
    <dbReference type="NCBI Taxonomy" id="13333"/>
    <lineage>
        <taxon>Eukaryota</taxon>
        <taxon>Viridiplantae</taxon>
        <taxon>Streptophyta</taxon>
        <taxon>Embryophyta</taxon>
        <taxon>Tracheophyta</taxon>
        <taxon>Spermatophyta</taxon>
        <taxon>Magnoliopsida</taxon>
        <taxon>Amborellales</taxon>
        <taxon>Amborellaceae</taxon>
        <taxon>Amborella</taxon>
    </lineage>
</organism>
<dbReference type="EMBL" id="KI392687">
    <property type="protein sequence ID" value="ERN11438.1"/>
    <property type="molecule type" value="Genomic_DNA"/>
</dbReference>
<proteinExistence type="predicted"/>
<dbReference type="PANTHER" id="PTHR38020:SF1">
    <property type="entry name" value="UROPORPHYRINOGEN-III SYNTHASE"/>
    <property type="match status" value="1"/>
</dbReference>
<dbReference type="Pfam" id="PF02602">
    <property type="entry name" value="HEM4"/>
    <property type="match status" value="1"/>
</dbReference>
<dbReference type="UniPathway" id="UPA00251">
    <property type="reaction ID" value="UER00320"/>
</dbReference>
<protein>
    <recommendedName>
        <fullName evidence="1">Tetrapyrrole biosynthesis uroporphyrinogen III synthase domain-containing protein</fullName>
    </recommendedName>
</protein>
<feature type="domain" description="Tetrapyrrole biosynthesis uroporphyrinogen III synthase" evidence="1">
    <location>
        <begin position="182"/>
        <end position="289"/>
    </location>
</feature>
<dbReference type="GO" id="GO:0006782">
    <property type="term" value="P:protoporphyrinogen IX biosynthetic process"/>
    <property type="evidence" value="ECO:0007669"/>
    <property type="project" value="UniProtKB-UniPathway"/>
</dbReference>
<dbReference type="eggNOG" id="ENOG502R09W">
    <property type="taxonomic scope" value="Eukaryota"/>
</dbReference>
<evidence type="ECO:0000313" key="2">
    <source>
        <dbReference type="EMBL" id="ERN11438.1"/>
    </source>
</evidence>
<keyword evidence="3" id="KW-1185">Reference proteome</keyword>
<dbReference type="PANTHER" id="PTHR38020">
    <property type="entry name" value="UROPORPHYRINOGEN-III SYNTHASE"/>
    <property type="match status" value="1"/>
</dbReference>
<dbReference type="HOGENOM" id="CLU_011276_9_3_1"/>
<dbReference type="InterPro" id="IPR036108">
    <property type="entry name" value="4pyrrol_syn_uPrphyn_synt_sf"/>
</dbReference>
<reference evidence="3" key="1">
    <citation type="journal article" date="2013" name="Science">
        <title>The Amborella genome and the evolution of flowering plants.</title>
        <authorList>
            <consortium name="Amborella Genome Project"/>
        </authorList>
    </citation>
    <scope>NUCLEOTIDE SEQUENCE [LARGE SCALE GENOMIC DNA]</scope>
</reference>
<dbReference type="GO" id="GO:0004852">
    <property type="term" value="F:uroporphyrinogen-III synthase activity"/>
    <property type="evidence" value="ECO:0007669"/>
    <property type="project" value="InterPro"/>
</dbReference>
<dbReference type="Gene3D" id="3.40.50.10090">
    <property type="match status" value="2"/>
</dbReference>
<dbReference type="OMA" id="IRVDAYE"/>
<gene>
    <name evidence="2" type="ORF">AMTR_s00022p00059330</name>
</gene>
<accession>W1PTQ4</accession>
<name>W1PTQ4_AMBTC</name>
<dbReference type="Gramene" id="ERN11438">
    <property type="protein sequence ID" value="ERN11438"/>
    <property type="gene ID" value="AMTR_s00022p00059330"/>
</dbReference>
<dbReference type="SUPFAM" id="SSF69618">
    <property type="entry name" value="HemD-like"/>
    <property type="match status" value="1"/>
</dbReference>
<dbReference type="InterPro" id="IPR003754">
    <property type="entry name" value="4pyrrol_synth_uPrphyn_synth"/>
</dbReference>